<dbReference type="OrthoDB" id="3167300at2759"/>
<name>A0A0C2Y138_HEBCY</name>
<feature type="region of interest" description="Disordered" evidence="1">
    <location>
        <begin position="306"/>
        <end position="349"/>
    </location>
</feature>
<evidence type="ECO:0000256" key="1">
    <source>
        <dbReference type="SAM" id="MobiDB-lite"/>
    </source>
</evidence>
<keyword evidence="3" id="KW-1185">Reference proteome</keyword>
<dbReference type="AlphaFoldDB" id="A0A0C2Y138"/>
<evidence type="ECO:0000313" key="3">
    <source>
        <dbReference type="Proteomes" id="UP000053424"/>
    </source>
</evidence>
<accession>A0A0C2Y138</accession>
<evidence type="ECO:0000313" key="2">
    <source>
        <dbReference type="EMBL" id="KIM43558.1"/>
    </source>
</evidence>
<dbReference type="EMBL" id="KN831775">
    <property type="protein sequence ID" value="KIM43558.1"/>
    <property type="molecule type" value="Genomic_DNA"/>
</dbReference>
<reference evidence="3" key="2">
    <citation type="submission" date="2015-01" db="EMBL/GenBank/DDBJ databases">
        <title>Evolutionary Origins and Diversification of the Mycorrhizal Mutualists.</title>
        <authorList>
            <consortium name="DOE Joint Genome Institute"/>
            <consortium name="Mycorrhizal Genomics Consortium"/>
            <person name="Kohler A."/>
            <person name="Kuo A."/>
            <person name="Nagy L.G."/>
            <person name="Floudas D."/>
            <person name="Copeland A."/>
            <person name="Barry K.W."/>
            <person name="Cichocki N."/>
            <person name="Veneault-Fourrey C."/>
            <person name="LaButti K."/>
            <person name="Lindquist E.A."/>
            <person name="Lipzen A."/>
            <person name="Lundell T."/>
            <person name="Morin E."/>
            <person name="Murat C."/>
            <person name="Riley R."/>
            <person name="Ohm R."/>
            <person name="Sun H."/>
            <person name="Tunlid A."/>
            <person name="Henrissat B."/>
            <person name="Grigoriev I.V."/>
            <person name="Hibbett D.S."/>
            <person name="Martin F."/>
        </authorList>
    </citation>
    <scope>NUCLEOTIDE SEQUENCE [LARGE SCALE GENOMIC DNA]</scope>
    <source>
        <strain evidence="3">h7</strain>
    </source>
</reference>
<reference evidence="2 3" key="1">
    <citation type="submission" date="2014-04" db="EMBL/GenBank/DDBJ databases">
        <authorList>
            <consortium name="DOE Joint Genome Institute"/>
            <person name="Kuo A."/>
            <person name="Gay G."/>
            <person name="Dore J."/>
            <person name="Kohler A."/>
            <person name="Nagy L.G."/>
            <person name="Floudas D."/>
            <person name="Copeland A."/>
            <person name="Barry K.W."/>
            <person name="Cichocki N."/>
            <person name="Veneault-Fourrey C."/>
            <person name="LaButti K."/>
            <person name="Lindquist E.A."/>
            <person name="Lipzen A."/>
            <person name="Lundell T."/>
            <person name="Morin E."/>
            <person name="Murat C."/>
            <person name="Sun H."/>
            <person name="Tunlid A."/>
            <person name="Henrissat B."/>
            <person name="Grigoriev I.V."/>
            <person name="Hibbett D.S."/>
            <person name="Martin F."/>
            <person name="Nordberg H.P."/>
            <person name="Cantor M.N."/>
            <person name="Hua S.X."/>
        </authorList>
    </citation>
    <scope>NUCLEOTIDE SEQUENCE [LARGE SCALE GENOMIC DNA]</scope>
    <source>
        <strain evidence="3">h7</strain>
    </source>
</reference>
<feature type="compositionally biased region" description="Acidic residues" evidence="1">
    <location>
        <begin position="320"/>
        <end position="349"/>
    </location>
</feature>
<organism evidence="2 3">
    <name type="scientific">Hebeloma cylindrosporum</name>
    <dbReference type="NCBI Taxonomy" id="76867"/>
    <lineage>
        <taxon>Eukaryota</taxon>
        <taxon>Fungi</taxon>
        <taxon>Dikarya</taxon>
        <taxon>Basidiomycota</taxon>
        <taxon>Agaricomycotina</taxon>
        <taxon>Agaricomycetes</taxon>
        <taxon>Agaricomycetidae</taxon>
        <taxon>Agaricales</taxon>
        <taxon>Agaricineae</taxon>
        <taxon>Hymenogastraceae</taxon>
        <taxon>Hebeloma</taxon>
    </lineage>
</organism>
<dbReference type="HOGENOM" id="CLU_063720_0_0_1"/>
<dbReference type="Proteomes" id="UP000053424">
    <property type="component" value="Unassembled WGS sequence"/>
</dbReference>
<sequence>MSYFVPLEIVADIVLDVLEHEFVPIGTYKIPGKNLKPSWSLIESLTLASRTFRQVALERWFRTLYIKSFTDLEYIDLMFPYLKAQWCRHLHCVQLDPSAICAWNLAGFKRLTSVRIDWFPINFTPTYNSPHIGSAFINMECPVKTVEVTGLRYPTPMSLNAFTAPFPHMTTLELESLRTWCGLCHTCTLVRFSFPTPTGFVYEGGLGLPVHYARILFSLESLQEVTITLPVIGSGAPSPGLSASANDNLWVGECDRCMSLMYEDDAFKNSWVERKRGITPMNVDEKLVYVRPPNLKKVQWKFWEFDPSKGPSEYSKEEVASDADLETEYPEDGGEGDGEEDEFEGPGIV</sequence>
<protein>
    <submittedName>
        <fullName evidence="2">Uncharacterized protein</fullName>
    </submittedName>
</protein>
<proteinExistence type="predicted"/>
<gene>
    <name evidence="2" type="ORF">M413DRAFT_18039</name>
</gene>